<proteinExistence type="inferred from homology"/>
<keyword evidence="5" id="KW-0663">Pyridoxal phosphate</keyword>
<keyword evidence="4" id="KW-0808">Transferase</keyword>
<dbReference type="GeneID" id="30009683"/>
<evidence type="ECO:0000256" key="3">
    <source>
        <dbReference type="ARBA" id="ARBA00022576"/>
    </source>
</evidence>
<sequence length="574" mass="62567">MGSIADTLSASCGYTGSEKNGLGQSRVTWQKSPPHLKDLGTLQRTLGPITTADLFKADCYGQKSKSGIDVRKFLSREGRIRQPSSLKASVGELGEDMISLGTGRPSPDTYPFERMEFAYSLPNASAWAAPPSVKSNSSEGQQGSAVVRKQDPSASMDLSIALSYGYSLGSEQLIQYLTTHVSHVHGPPYSDWEICLTGGNTPAMETAFRNFADPGDFILVEEYTYSGMIEAATALGLNMVPVEMDEDGLTPRSLDNILSTWNELQPGKPTPRLLYTIPTGHNPTGITQPRHRRQEILDVAEKHDIMILEDDPYYYLLFPHSWSDSETPALPSYLSLSQTGRVMRLDSTSKILAPGLRLGWLTAPKAIVETFQAAHDLGFIHPSGLSQLAVYKLVSETWGHAGFLHWLKALAGNYQEKAAVILNSMKIELGRGVLADVCSWSDIRAGMFIWLKVDCRRLVDMSRTPMDAEARHKALLSIEDRIYMEGLKEGVLACKGSHFRAPALTCNGVSRSNGQLVDGPGRSLAEDENAVFFRLTFASAGEASLVTAVGRLGLALRKIFTPVSGEAAPETPSH</sequence>
<dbReference type="PANTHER" id="PTHR42790">
    <property type="entry name" value="AMINOTRANSFERASE"/>
    <property type="match status" value="1"/>
</dbReference>
<dbReference type="OrthoDB" id="691673at2759"/>
<dbReference type="InterPro" id="IPR050859">
    <property type="entry name" value="Class-I_PLP-dep_aminotransf"/>
</dbReference>
<evidence type="ECO:0000256" key="4">
    <source>
        <dbReference type="ARBA" id="ARBA00022679"/>
    </source>
</evidence>
<organism evidence="8 9">
    <name type="scientific">Fonsecaea erecta</name>
    <dbReference type="NCBI Taxonomy" id="1367422"/>
    <lineage>
        <taxon>Eukaryota</taxon>
        <taxon>Fungi</taxon>
        <taxon>Dikarya</taxon>
        <taxon>Ascomycota</taxon>
        <taxon>Pezizomycotina</taxon>
        <taxon>Eurotiomycetes</taxon>
        <taxon>Chaetothyriomycetidae</taxon>
        <taxon>Chaetothyriales</taxon>
        <taxon>Herpotrichiellaceae</taxon>
        <taxon>Fonsecaea</taxon>
    </lineage>
</organism>
<dbReference type="GO" id="GO:0009074">
    <property type="term" value="P:aromatic amino acid family catabolic process"/>
    <property type="evidence" value="ECO:0007669"/>
    <property type="project" value="TreeGrafter"/>
</dbReference>
<dbReference type="InterPro" id="IPR004839">
    <property type="entry name" value="Aminotransferase_I/II_large"/>
</dbReference>
<dbReference type="AlphaFoldDB" id="A0A178ZMU3"/>
<dbReference type="CDD" id="cd00609">
    <property type="entry name" value="AAT_like"/>
    <property type="match status" value="1"/>
</dbReference>
<keyword evidence="3" id="KW-0032">Aminotransferase</keyword>
<evidence type="ECO:0000256" key="1">
    <source>
        <dbReference type="ARBA" id="ARBA00001933"/>
    </source>
</evidence>
<evidence type="ECO:0000256" key="6">
    <source>
        <dbReference type="SAM" id="MobiDB-lite"/>
    </source>
</evidence>
<feature type="domain" description="Aminotransferase class I/classII large" evidence="7">
    <location>
        <begin position="164"/>
        <end position="451"/>
    </location>
</feature>
<evidence type="ECO:0000256" key="5">
    <source>
        <dbReference type="ARBA" id="ARBA00022898"/>
    </source>
</evidence>
<evidence type="ECO:0000313" key="9">
    <source>
        <dbReference type="Proteomes" id="UP000078343"/>
    </source>
</evidence>
<feature type="region of interest" description="Disordered" evidence="6">
    <location>
        <begin position="130"/>
        <end position="150"/>
    </location>
</feature>
<protein>
    <recommendedName>
        <fullName evidence="7">Aminotransferase class I/classII large domain-containing protein</fullName>
    </recommendedName>
</protein>
<dbReference type="STRING" id="1367422.A0A178ZMU3"/>
<dbReference type="RefSeq" id="XP_018693880.1">
    <property type="nucleotide sequence ID" value="XM_018837027.1"/>
</dbReference>
<dbReference type="GO" id="GO:0006571">
    <property type="term" value="P:tyrosine biosynthetic process"/>
    <property type="evidence" value="ECO:0007669"/>
    <property type="project" value="TreeGrafter"/>
</dbReference>
<dbReference type="GO" id="GO:0047536">
    <property type="term" value="F:2-aminoadipate transaminase activity"/>
    <property type="evidence" value="ECO:0007669"/>
    <property type="project" value="TreeGrafter"/>
</dbReference>
<evidence type="ECO:0000256" key="2">
    <source>
        <dbReference type="ARBA" id="ARBA00007441"/>
    </source>
</evidence>
<comment type="caution">
    <text evidence="8">The sequence shown here is derived from an EMBL/GenBank/DDBJ whole genome shotgun (WGS) entry which is preliminary data.</text>
</comment>
<comment type="similarity">
    <text evidence="2">Belongs to the class-I pyridoxal-phosphate-dependent aminotransferase family.</text>
</comment>
<dbReference type="InterPro" id="IPR015421">
    <property type="entry name" value="PyrdxlP-dep_Trfase_major"/>
</dbReference>
<evidence type="ECO:0000259" key="7">
    <source>
        <dbReference type="Pfam" id="PF00155"/>
    </source>
</evidence>
<dbReference type="InterPro" id="IPR015424">
    <property type="entry name" value="PyrdxlP-dep_Trfase"/>
</dbReference>
<feature type="compositionally biased region" description="Polar residues" evidence="6">
    <location>
        <begin position="133"/>
        <end position="144"/>
    </location>
</feature>
<dbReference type="GO" id="GO:0030170">
    <property type="term" value="F:pyridoxal phosphate binding"/>
    <property type="evidence" value="ECO:0007669"/>
    <property type="project" value="InterPro"/>
</dbReference>
<dbReference type="Pfam" id="PF00155">
    <property type="entry name" value="Aminotran_1_2"/>
    <property type="match status" value="1"/>
</dbReference>
<dbReference type="SUPFAM" id="SSF53383">
    <property type="entry name" value="PLP-dependent transferases"/>
    <property type="match status" value="1"/>
</dbReference>
<dbReference type="EMBL" id="LVYI01000004">
    <property type="protein sequence ID" value="OAP60513.1"/>
    <property type="molecule type" value="Genomic_DNA"/>
</dbReference>
<evidence type="ECO:0000313" key="8">
    <source>
        <dbReference type="EMBL" id="OAP60513.1"/>
    </source>
</evidence>
<gene>
    <name evidence="8" type="ORF">AYL99_05515</name>
</gene>
<keyword evidence="9" id="KW-1185">Reference proteome</keyword>
<name>A0A178ZMU3_9EURO</name>
<comment type="cofactor">
    <cofactor evidence="1">
        <name>pyridoxal 5'-phosphate</name>
        <dbReference type="ChEBI" id="CHEBI:597326"/>
    </cofactor>
</comment>
<dbReference type="Proteomes" id="UP000078343">
    <property type="component" value="Unassembled WGS sequence"/>
</dbReference>
<dbReference type="GO" id="GO:0019878">
    <property type="term" value="P:lysine biosynthetic process via aminoadipic acid"/>
    <property type="evidence" value="ECO:0007669"/>
    <property type="project" value="TreeGrafter"/>
</dbReference>
<accession>A0A178ZMU3</accession>
<reference evidence="8 9" key="1">
    <citation type="submission" date="2016-04" db="EMBL/GenBank/DDBJ databases">
        <title>Draft genome of Fonsecaea erecta CBS 125763.</title>
        <authorList>
            <person name="Weiss V.A."/>
            <person name="Vicente V.A."/>
            <person name="Raittz R.T."/>
            <person name="Moreno L.F."/>
            <person name="De Souza E.M."/>
            <person name="Pedrosa F.O."/>
            <person name="Steffens M.B."/>
            <person name="Faoro H."/>
            <person name="Tadra-Sfeir M.Z."/>
            <person name="Najafzadeh M.J."/>
            <person name="Felipe M.S."/>
            <person name="Teixeira M."/>
            <person name="Sun J."/>
            <person name="Xi L."/>
            <person name="Gomes R."/>
            <person name="De Azevedo C.M."/>
            <person name="Salgado C.G."/>
            <person name="Da Silva M.B."/>
            <person name="Nascimento M.F."/>
            <person name="Queiroz-Telles F."/>
            <person name="Attili D.S."/>
            <person name="Gorbushina A."/>
        </authorList>
    </citation>
    <scope>NUCLEOTIDE SEQUENCE [LARGE SCALE GENOMIC DNA]</scope>
    <source>
        <strain evidence="8 9">CBS 125763</strain>
    </source>
</reference>
<dbReference type="Gene3D" id="3.40.640.10">
    <property type="entry name" value="Type I PLP-dependent aspartate aminotransferase-like (Major domain)"/>
    <property type="match status" value="1"/>
</dbReference>
<dbReference type="GO" id="GO:0008793">
    <property type="term" value="F:aromatic-amino-acid transaminase activity"/>
    <property type="evidence" value="ECO:0007669"/>
    <property type="project" value="TreeGrafter"/>
</dbReference>
<dbReference type="PANTHER" id="PTHR42790:SF21">
    <property type="entry name" value="AROMATIC_AMINOADIPATE AMINOTRANSFERASE 1"/>
    <property type="match status" value="1"/>
</dbReference>